<evidence type="ECO:0000256" key="1">
    <source>
        <dbReference type="ARBA" id="ARBA00022832"/>
    </source>
</evidence>
<evidence type="ECO:0000313" key="5">
    <source>
        <dbReference type="Proteomes" id="UP000238479"/>
    </source>
</evidence>
<dbReference type="GO" id="GO:0010124">
    <property type="term" value="P:phenylacetate catabolic process"/>
    <property type="evidence" value="ECO:0007669"/>
    <property type="project" value="TreeGrafter"/>
</dbReference>
<dbReference type="EMBL" id="PDCK01000044">
    <property type="protein sequence ID" value="PRQ24718.1"/>
    <property type="molecule type" value="Genomic_DNA"/>
</dbReference>
<dbReference type="Gene3D" id="3.40.47.10">
    <property type="match status" value="1"/>
</dbReference>
<dbReference type="GO" id="GO:0003988">
    <property type="term" value="F:acetyl-CoA C-acyltransferase activity"/>
    <property type="evidence" value="ECO:0007669"/>
    <property type="project" value="UniProtKB-EC"/>
</dbReference>
<evidence type="ECO:0000256" key="2">
    <source>
        <dbReference type="ARBA" id="ARBA00023098"/>
    </source>
</evidence>
<dbReference type="PANTHER" id="PTHR43853:SF8">
    <property type="entry name" value="3-KETOACYL-COA THIOLASE, PEROXISOMAL"/>
    <property type="match status" value="1"/>
</dbReference>
<feature type="domain" description="Thiolase N-terminal" evidence="3">
    <location>
        <begin position="1"/>
        <end position="50"/>
    </location>
</feature>
<dbReference type="EC" id="2.3.1.16" evidence="4"/>
<dbReference type="AlphaFoldDB" id="A0A2P6PS09"/>
<keyword evidence="4" id="KW-0808">Transferase</keyword>
<dbReference type="InterPro" id="IPR050215">
    <property type="entry name" value="Thiolase-like_sf_Thiolase"/>
</dbReference>
<dbReference type="InterPro" id="IPR020616">
    <property type="entry name" value="Thiolase_N"/>
</dbReference>
<evidence type="ECO:0000259" key="3">
    <source>
        <dbReference type="Pfam" id="PF00108"/>
    </source>
</evidence>
<reference evidence="4 5" key="1">
    <citation type="journal article" date="2018" name="Nat. Genet.">
        <title>The Rosa genome provides new insights in the design of modern roses.</title>
        <authorList>
            <person name="Bendahmane M."/>
        </authorList>
    </citation>
    <scope>NUCLEOTIDE SEQUENCE [LARGE SCALE GENOMIC DNA]</scope>
    <source>
        <strain evidence="5">cv. Old Blush</strain>
    </source>
</reference>
<dbReference type="PANTHER" id="PTHR43853">
    <property type="entry name" value="3-KETOACYL-COA THIOLASE, PEROXISOMAL"/>
    <property type="match status" value="1"/>
</dbReference>
<keyword evidence="1" id="KW-0276">Fatty acid metabolism</keyword>
<accession>A0A2P6PS09</accession>
<dbReference type="SUPFAM" id="SSF53901">
    <property type="entry name" value="Thiolase-like"/>
    <property type="match status" value="1"/>
</dbReference>
<keyword evidence="2" id="KW-0443">Lipid metabolism</keyword>
<protein>
    <submittedName>
        <fullName evidence="4">Putative acetyl-CoA C-acyltransferase</fullName>
        <ecNumber evidence="4">2.3.1.16</ecNumber>
    </submittedName>
</protein>
<dbReference type="InterPro" id="IPR016039">
    <property type="entry name" value="Thiolase-like"/>
</dbReference>
<comment type="caution">
    <text evidence="4">The sequence shown here is derived from an EMBL/GenBank/DDBJ whole genome shotgun (WGS) entry which is preliminary data.</text>
</comment>
<dbReference type="Gramene" id="PRQ24718">
    <property type="protein sequence ID" value="PRQ24718"/>
    <property type="gene ID" value="RchiOBHm_Chr6g0275511"/>
</dbReference>
<keyword evidence="5" id="KW-1185">Reference proteome</keyword>
<gene>
    <name evidence="4" type="ORF">RchiOBHm_Chr6g0275511</name>
</gene>
<proteinExistence type="predicted"/>
<name>A0A2P6PS09_ROSCH</name>
<organism evidence="4 5">
    <name type="scientific">Rosa chinensis</name>
    <name type="common">China rose</name>
    <dbReference type="NCBI Taxonomy" id="74649"/>
    <lineage>
        <taxon>Eukaryota</taxon>
        <taxon>Viridiplantae</taxon>
        <taxon>Streptophyta</taxon>
        <taxon>Embryophyta</taxon>
        <taxon>Tracheophyta</taxon>
        <taxon>Spermatophyta</taxon>
        <taxon>Magnoliopsida</taxon>
        <taxon>eudicotyledons</taxon>
        <taxon>Gunneridae</taxon>
        <taxon>Pentapetalae</taxon>
        <taxon>rosids</taxon>
        <taxon>fabids</taxon>
        <taxon>Rosales</taxon>
        <taxon>Rosaceae</taxon>
        <taxon>Rosoideae</taxon>
        <taxon>Rosoideae incertae sedis</taxon>
        <taxon>Rosa</taxon>
    </lineage>
</organism>
<keyword evidence="4" id="KW-0012">Acyltransferase</keyword>
<dbReference type="Pfam" id="PF00108">
    <property type="entry name" value="Thiolase_N"/>
    <property type="match status" value="1"/>
</dbReference>
<evidence type="ECO:0000313" key="4">
    <source>
        <dbReference type="EMBL" id="PRQ24718.1"/>
    </source>
</evidence>
<dbReference type="Proteomes" id="UP000238479">
    <property type="component" value="Chromosome 6"/>
</dbReference>
<sequence>MGVTSENVAHCFTVSRQEQDQAAVDSHRKAIVVIAAGRFKDEIIPVATKVTIF</sequence>
<dbReference type="STRING" id="74649.A0A2P6PS09"/>
<dbReference type="GO" id="GO:0006635">
    <property type="term" value="P:fatty acid beta-oxidation"/>
    <property type="evidence" value="ECO:0007669"/>
    <property type="project" value="TreeGrafter"/>
</dbReference>
<dbReference type="GO" id="GO:0005777">
    <property type="term" value="C:peroxisome"/>
    <property type="evidence" value="ECO:0007669"/>
    <property type="project" value="TreeGrafter"/>
</dbReference>